<evidence type="ECO:0000256" key="3">
    <source>
        <dbReference type="ARBA" id="ARBA00022553"/>
    </source>
</evidence>
<name>A0A8J6XNJ4_9CYAN</name>
<dbReference type="InterPro" id="IPR003594">
    <property type="entry name" value="HATPase_dom"/>
</dbReference>
<dbReference type="Pfam" id="PF00512">
    <property type="entry name" value="HisKA"/>
    <property type="match status" value="1"/>
</dbReference>
<dbReference type="SMART" id="SM00387">
    <property type="entry name" value="HATPase_c"/>
    <property type="match status" value="1"/>
</dbReference>
<keyword evidence="4" id="KW-0808">Transferase</keyword>
<evidence type="ECO:0000259" key="8">
    <source>
        <dbReference type="PROSITE" id="PS50109"/>
    </source>
</evidence>
<dbReference type="CDD" id="cd00075">
    <property type="entry name" value="HATPase"/>
    <property type="match status" value="1"/>
</dbReference>
<keyword evidence="10" id="KW-1185">Reference proteome</keyword>
<dbReference type="FunFam" id="3.30.565.10:FF:000006">
    <property type="entry name" value="Sensor histidine kinase WalK"/>
    <property type="match status" value="1"/>
</dbReference>
<dbReference type="CDD" id="cd00082">
    <property type="entry name" value="HisKA"/>
    <property type="match status" value="1"/>
</dbReference>
<dbReference type="Gene3D" id="3.30.565.10">
    <property type="entry name" value="Histidine kinase-like ATPase, C-terminal domain"/>
    <property type="match status" value="1"/>
</dbReference>
<dbReference type="RefSeq" id="WP_190835361.1">
    <property type="nucleotide sequence ID" value="NZ_CAWPPI010000091.1"/>
</dbReference>
<dbReference type="InterPro" id="IPR003661">
    <property type="entry name" value="HisK_dim/P_dom"/>
</dbReference>
<evidence type="ECO:0000313" key="9">
    <source>
        <dbReference type="EMBL" id="MBD2776291.1"/>
    </source>
</evidence>
<sequence>MSKILLLLDNQKNSCLMAQWLETRYEVIVSDALNVATLWEQPFDLCILCGVTLERITSQVKARREAESPVLLPFLLVTSRRGVGMATRLRITQSDNYTRLWQNIDELIVTPIEKLELLTRVEVLLRSRQLSQQLHTANKKLLMEVEQRRCLEAEIRDCLQKEREMSELKSRFVAMVSHEFRSPLQIILSCAQIIELHAQQLSQDRKKQFFRQIKQAVKKMSELIDDVLLIGKVDLGKFKSNIQPLNLVELCSDIVEEIRLSTSSHQEITLITSGKCSKVYVDEHLIRHILCNLLTNAVKYSPSNSIINLFLHCHEDEAIFQIQDYGIGIPSEDKEKLFSLFHRATNVKDIPGTGLGLAIVKRCVDLYGGKIAVESELGVGTTFTVTLPLPQLAAIYR</sequence>
<dbReference type="InterPro" id="IPR036097">
    <property type="entry name" value="HisK_dim/P_sf"/>
</dbReference>
<dbReference type="GO" id="GO:0000155">
    <property type="term" value="F:phosphorelay sensor kinase activity"/>
    <property type="evidence" value="ECO:0007669"/>
    <property type="project" value="InterPro"/>
</dbReference>
<evidence type="ECO:0000313" key="10">
    <source>
        <dbReference type="Proteomes" id="UP000629098"/>
    </source>
</evidence>
<dbReference type="InterPro" id="IPR005467">
    <property type="entry name" value="His_kinase_dom"/>
</dbReference>
<keyword evidence="6" id="KW-0902">Two-component regulatory system</keyword>
<dbReference type="PROSITE" id="PS50109">
    <property type="entry name" value="HIS_KIN"/>
    <property type="match status" value="1"/>
</dbReference>
<evidence type="ECO:0000256" key="5">
    <source>
        <dbReference type="ARBA" id="ARBA00022777"/>
    </source>
</evidence>
<dbReference type="PANTHER" id="PTHR43711:SF26">
    <property type="entry name" value="SENSOR HISTIDINE KINASE RCSC"/>
    <property type="match status" value="1"/>
</dbReference>
<keyword evidence="3" id="KW-0597">Phosphoprotein</keyword>
<gene>
    <name evidence="9" type="ORF">ICL16_30585</name>
</gene>
<dbReference type="SUPFAM" id="SSF55874">
    <property type="entry name" value="ATPase domain of HSP90 chaperone/DNA topoisomerase II/histidine kinase"/>
    <property type="match status" value="1"/>
</dbReference>
<keyword evidence="5 9" id="KW-0418">Kinase</keyword>
<protein>
    <recommendedName>
        <fullName evidence="2">histidine kinase</fullName>
        <ecNumber evidence="2">2.7.13.3</ecNumber>
    </recommendedName>
</protein>
<evidence type="ECO:0000256" key="2">
    <source>
        <dbReference type="ARBA" id="ARBA00012438"/>
    </source>
</evidence>
<dbReference type="PRINTS" id="PR00344">
    <property type="entry name" value="BCTRLSENSOR"/>
</dbReference>
<evidence type="ECO:0000256" key="6">
    <source>
        <dbReference type="ARBA" id="ARBA00023012"/>
    </source>
</evidence>
<dbReference type="Gene3D" id="1.10.287.130">
    <property type="match status" value="1"/>
</dbReference>
<evidence type="ECO:0000256" key="7">
    <source>
        <dbReference type="ARBA" id="ARBA00055745"/>
    </source>
</evidence>
<dbReference type="SMART" id="SM00388">
    <property type="entry name" value="HisKA"/>
    <property type="match status" value="1"/>
</dbReference>
<dbReference type="SUPFAM" id="SSF47384">
    <property type="entry name" value="Homodimeric domain of signal transducing histidine kinase"/>
    <property type="match status" value="1"/>
</dbReference>
<dbReference type="InterPro" id="IPR004358">
    <property type="entry name" value="Sig_transdc_His_kin-like_C"/>
</dbReference>
<dbReference type="InterPro" id="IPR036890">
    <property type="entry name" value="HATPase_C_sf"/>
</dbReference>
<dbReference type="Pfam" id="PF02518">
    <property type="entry name" value="HATPase_c"/>
    <property type="match status" value="1"/>
</dbReference>
<dbReference type="Proteomes" id="UP000629098">
    <property type="component" value="Unassembled WGS sequence"/>
</dbReference>
<proteinExistence type="predicted"/>
<comment type="catalytic activity">
    <reaction evidence="1">
        <text>ATP + protein L-histidine = ADP + protein N-phospho-L-histidine.</text>
        <dbReference type="EC" id="2.7.13.3"/>
    </reaction>
</comment>
<comment type="caution">
    <text evidence="9">The sequence shown here is derived from an EMBL/GenBank/DDBJ whole genome shotgun (WGS) entry which is preliminary data.</text>
</comment>
<reference evidence="9" key="1">
    <citation type="submission" date="2020-09" db="EMBL/GenBank/DDBJ databases">
        <title>Iningainema tapete sp. nov. (Scytonemataceae, Cyanobacteria) from greenhouses in central Florida (USA) produces two types of nodularin with biosynthetic potential for microcystin-LR and anabaenopeptins.</title>
        <authorList>
            <person name="Berthold D.E."/>
            <person name="Lefler F.W."/>
            <person name="Huang I.-S."/>
            <person name="Abdulla H."/>
            <person name="Zimba P.V."/>
            <person name="Laughinghouse H.D. IV."/>
        </authorList>
    </citation>
    <scope>NUCLEOTIDE SEQUENCE</scope>
    <source>
        <strain evidence="9">BLCCT55</strain>
    </source>
</reference>
<organism evidence="9 10">
    <name type="scientific">Iningainema tapete BLCC-T55</name>
    <dbReference type="NCBI Taxonomy" id="2748662"/>
    <lineage>
        <taxon>Bacteria</taxon>
        <taxon>Bacillati</taxon>
        <taxon>Cyanobacteriota</taxon>
        <taxon>Cyanophyceae</taxon>
        <taxon>Nostocales</taxon>
        <taxon>Scytonemataceae</taxon>
        <taxon>Iningainema tapete</taxon>
    </lineage>
</organism>
<dbReference type="InterPro" id="IPR050736">
    <property type="entry name" value="Sensor_HK_Regulatory"/>
</dbReference>
<dbReference type="EC" id="2.7.13.3" evidence="2"/>
<dbReference type="EMBL" id="JACXAE010000091">
    <property type="protein sequence ID" value="MBD2776291.1"/>
    <property type="molecule type" value="Genomic_DNA"/>
</dbReference>
<accession>A0A8J6XNJ4</accession>
<evidence type="ECO:0000256" key="1">
    <source>
        <dbReference type="ARBA" id="ARBA00000085"/>
    </source>
</evidence>
<comment type="function">
    <text evidence="7">Photoreceptor which exists in two forms that are reversibly interconvertible by light: the R form that absorbs maximally in the red region of the spectrum and the FR form that absorbs maximally in the far-red region.</text>
</comment>
<evidence type="ECO:0000256" key="4">
    <source>
        <dbReference type="ARBA" id="ARBA00022679"/>
    </source>
</evidence>
<dbReference type="PANTHER" id="PTHR43711">
    <property type="entry name" value="TWO-COMPONENT HISTIDINE KINASE"/>
    <property type="match status" value="1"/>
</dbReference>
<feature type="domain" description="Histidine kinase" evidence="8">
    <location>
        <begin position="175"/>
        <end position="391"/>
    </location>
</feature>
<dbReference type="AlphaFoldDB" id="A0A8J6XNJ4"/>